<dbReference type="RefSeq" id="WP_014080287.1">
    <property type="nucleotide sequence ID" value="NZ_CACRUQ010000018.1"/>
</dbReference>
<feature type="coiled-coil region" evidence="1">
    <location>
        <begin position="173"/>
        <end position="264"/>
    </location>
</feature>
<dbReference type="GO" id="GO:0006302">
    <property type="term" value="P:double-strand break repair"/>
    <property type="evidence" value="ECO:0007669"/>
    <property type="project" value="InterPro"/>
</dbReference>
<dbReference type="GeneID" id="93723918"/>
<accession>A0A6N3E1T2</accession>
<keyword evidence="1" id="KW-0175">Coiled coil</keyword>
<evidence type="ECO:0000313" key="3">
    <source>
        <dbReference type="EMBL" id="VYU32681.1"/>
    </source>
</evidence>
<dbReference type="InterPro" id="IPR018760">
    <property type="entry name" value="DUF2326"/>
</dbReference>
<organism evidence="3">
    <name type="scientific">[Ruminococcus] torques</name>
    <dbReference type="NCBI Taxonomy" id="33039"/>
    <lineage>
        <taxon>Bacteria</taxon>
        <taxon>Bacillati</taxon>
        <taxon>Bacillota</taxon>
        <taxon>Clostridia</taxon>
        <taxon>Lachnospirales</taxon>
        <taxon>Lachnospiraceae</taxon>
        <taxon>Mediterraneibacter</taxon>
    </lineage>
</organism>
<name>A0A6N3E1T2_9FIRM</name>
<feature type="coiled-coil region" evidence="1">
    <location>
        <begin position="309"/>
        <end position="340"/>
    </location>
</feature>
<dbReference type="Pfam" id="PF10088">
    <property type="entry name" value="DUF2326"/>
    <property type="match status" value="1"/>
</dbReference>
<protein>
    <recommendedName>
        <fullName evidence="2">DUF2326 domain-containing protein</fullName>
    </recommendedName>
</protein>
<reference evidence="3" key="1">
    <citation type="submission" date="2019-11" db="EMBL/GenBank/DDBJ databases">
        <authorList>
            <person name="Feng L."/>
        </authorList>
    </citation>
    <scope>NUCLEOTIDE SEQUENCE</scope>
    <source>
        <strain evidence="3">RtorquesLFYP15</strain>
    </source>
</reference>
<proteinExistence type="predicted"/>
<evidence type="ECO:0000259" key="2">
    <source>
        <dbReference type="Pfam" id="PF10088"/>
    </source>
</evidence>
<dbReference type="EMBL" id="CACRUQ010000018">
    <property type="protein sequence ID" value="VYU32681.1"/>
    <property type="molecule type" value="Genomic_DNA"/>
</dbReference>
<dbReference type="InterPro" id="IPR027417">
    <property type="entry name" value="P-loop_NTPase"/>
</dbReference>
<sequence>MLKKISCNIFLQKEIVFHEGLNAIVGDDIASNSIGKSTMLMIIDFVFGGDDYISKNHDVVDNLGHHDFRFIFNFDNKDYYFIRSTNEYKFVSICNEKFEILQSVTTEEFTAWLQEKYDCQLESLTFRNIVGRYFRIYGKENLNERKPIQYFEKETAPKSILALLKLFDKYKSLKAYEEQIEKLKSDKTTLVDAAKKNFLPNVNTKSLFNKNEKKIEELSVRLEKIKKEIVTTSLDLESMVSQEILKLKREKSQLTIKLNSYQSRLLRTQNNIKNKPVKISAELEQFVYYFPDFNVEQVNKVEDFHKNINKILKSELVAVEKELKAKIEEINNQIIEIDKEIEQKLSIKDAPKLAVDEVVDLVAQIKQLNDENGYYTKKKQLEGTISQANDDLSELKEKALDEICNEINVKMYELNKEIYVDGRRAPTLNIHGSKYSFNTAGDTGTGTAFANLISFDLSLLELTRLPAIAHDLPLLKNIENVAMENIISIYSRSEKQIFVAIDKLSSYDEKAAQIINKHKVLQLSKDKLLFIKNWKSNK</sequence>
<evidence type="ECO:0000256" key="1">
    <source>
        <dbReference type="SAM" id="Coils"/>
    </source>
</evidence>
<feature type="domain" description="DUF2326" evidence="2">
    <location>
        <begin position="416"/>
        <end position="528"/>
    </location>
</feature>
<gene>
    <name evidence="3" type="ORF">RTLFYP15_02088</name>
</gene>
<dbReference type="GO" id="GO:0016887">
    <property type="term" value="F:ATP hydrolysis activity"/>
    <property type="evidence" value="ECO:0007669"/>
    <property type="project" value="InterPro"/>
</dbReference>
<dbReference type="Gene3D" id="3.40.50.300">
    <property type="entry name" value="P-loop containing nucleotide triphosphate hydrolases"/>
    <property type="match status" value="1"/>
</dbReference>
<dbReference type="AlphaFoldDB" id="A0A6N3E1T2"/>